<sequence length="213" mass="21077">MQLIKSVAATALLIAAAVEAKVSFTSFPTDVQVGKPVELTWIDAEGPVTITLKKGKSTDLQTVNVLTGNGADGKYQWTPAGDLAPGDDYALQISSGGEVNYSNQFPIKGGKGPSKLVAETSTVPVVEASTPAAQTTSVAAPSIVPTVKASGVAAPTGQAAASGAVAPSGTGATGNTGPKPTNGNIPPISNISFKNAASPLALIAGIAAAFALH</sequence>
<feature type="chain" id="PRO_5007895353" evidence="3">
    <location>
        <begin position="21"/>
        <end position="213"/>
    </location>
</feature>
<organism evidence="5 6">
    <name type="scientific">Ascosphaera apis ARSEF 7405</name>
    <dbReference type="NCBI Taxonomy" id="392613"/>
    <lineage>
        <taxon>Eukaryota</taxon>
        <taxon>Fungi</taxon>
        <taxon>Dikarya</taxon>
        <taxon>Ascomycota</taxon>
        <taxon>Pezizomycotina</taxon>
        <taxon>Eurotiomycetes</taxon>
        <taxon>Eurotiomycetidae</taxon>
        <taxon>Onygenales</taxon>
        <taxon>Ascosphaeraceae</taxon>
        <taxon>Ascosphaera</taxon>
    </lineage>
</organism>
<dbReference type="AlphaFoldDB" id="A0A168ANI1"/>
<evidence type="ECO:0000256" key="3">
    <source>
        <dbReference type="SAM" id="SignalP"/>
    </source>
</evidence>
<evidence type="ECO:0000313" key="5">
    <source>
        <dbReference type="EMBL" id="KZZ94142.1"/>
    </source>
</evidence>
<evidence type="ECO:0000256" key="1">
    <source>
        <dbReference type="ARBA" id="ARBA00022729"/>
    </source>
</evidence>
<proteinExistence type="predicted"/>
<dbReference type="Pfam" id="PF10342">
    <property type="entry name" value="Kre9_KNH"/>
    <property type="match status" value="1"/>
</dbReference>
<dbReference type="InterPro" id="IPR052982">
    <property type="entry name" value="SRP1/TIP1-like"/>
</dbReference>
<reference evidence="5 6" key="1">
    <citation type="journal article" date="2016" name="Genome Biol. Evol.">
        <title>Divergent and convergent evolution of fungal pathogenicity.</title>
        <authorList>
            <person name="Shang Y."/>
            <person name="Xiao G."/>
            <person name="Zheng P."/>
            <person name="Cen K."/>
            <person name="Zhan S."/>
            <person name="Wang C."/>
        </authorList>
    </citation>
    <scope>NUCLEOTIDE SEQUENCE [LARGE SCALE GENOMIC DNA]</scope>
    <source>
        <strain evidence="5 6">ARSEF 7405</strain>
    </source>
</reference>
<dbReference type="VEuPathDB" id="FungiDB:AAP_02235"/>
<gene>
    <name evidence="5" type="ORF">AAP_02235</name>
</gene>
<comment type="caution">
    <text evidence="5">The sequence shown here is derived from an EMBL/GenBank/DDBJ whole genome shotgun (WGS) entry which is preliminary data.</text>
</comment>
<name>A0A168ANI1_9EURO</name>
<feature type="signal peptide" evidence="3">
    <location>
        <begin position="1"/>
        <end position="20"/>
    </location>
</feature>
<keyword evidence="1 3" id="KW-0732">Signal</keyword>
<keyword evidence="6" id="KW-1185">Reference proteome</keyword>
<evidence type="ECO:0000313" key="6">
    <source>
        <dbReference type="Proteomes" id="UP000242877"/>
    </source>
</evidence>
<dbReference type="Proteomes" id="UP000242877">
    <property type="component" value="Unassembled WGS sequence"/>
</dbReference>
<dbReference type="InterPro" id="IPR018466">
    <property type="entry name" value="Kre9/Knh1-like_N"/>
</dbReference>
<dbReference type="OrthoDB" id="5589325at2759"/>
<evidence type="ECO:0000259" key="4">
    <source>
        <dbReference type="Pfam" id="PF10342"/>
    </source>
</evidence>
<evidence type="ECO:0000256" key="2">
    <source>
        <dbReference type="SAM" id="MobiDB-lite"/>
    </source>
</evidence>
<dbReference type="PANTHER" id="PTHR40633:SF1">
    <property type="entry name" value="GPI ANCHORED SERINE-THREONINE RICH PROTEIN (AFU_ORTHOLOGUE AFUA_1G03630)"/>
    <property type="match status" value="1"/>
</dbReference>
<feature type="compositionally biased region" description="Low complexity" evidence="2">
    <location>
        <begin position="161"/>
        <end position="170"/>
    </location>
</feature>
<protein>
    <submittedName>
        <fullName evidence="5">Cell wall beta-glucan synthesis</fullName>
    </submittedName>
</protein>
<feature type="domain" description="Yeast cell wall synthesis Kre9/Knh1-like N-terminal" evidence="4">
    <location>
        <begin position="29"/>
        <end position="107"/>
    </location>
</feature>
<feature type="region of interest" description="Disordered" evidence="2">
    <location>
        <begin position="161"/>
        <end position="183"/>
    </location>
</feature>
<dbReference type="EMBL" id="AZGZ01000007">
    <property type="protein sequence ID" value="KZZ94142.1"/>
    <property type="molecule type" value="Genomic_DNA"/>
</dbReference>
<accession>A0A168ANI1</accession>
<dbReference type="PANTHER" id="PTHR40633">
    <property type="entry name" value="MATRIX PROTEIN, PUTATIVE (AFU_ORTHOLOGUE AFUA_8G05410)-RELATED"/>
    <property type="match status" value="1"/>
</dbReference>